<dbReference type="AlphaFoldDB" id="A0A812W994"/>
<name>A0A812W994_SYMPI</name>
<evidence type="ECO:0000313" key="5">
    <source>
        <dbReference type="Proteomes" id="UP000649617"/>
    </source>
</evidence>
<gene>
    <name evidence="4" type="primary">ofd1</name>
    <name evidence="4" type="ORF">SPIL2461_LOCUS18336</name>
</gene>
<reference evidence="4" key="1">
    <citation type="submission" date="2021-02" db="EMBL/GenBank/DDBJ databases">
        <authorList>
            <person name="Dougan E. K."/>
            <person name="Rhodes N."/>
            <person name="Thang M."/>
            <person name="Chan C."/>
        </authorList>
    </citation>
    <scope>NUCLEOTIDE SEQUENCE</scope>
</reference>
<feature type="transmembrane region" description="Helical" evidence="3">
    <location>
        <begin position="195"/>
        <end position="214"/>
    </location>
</feature>
<organism evidence="4 5">
    <name type="scientific">Symbiodinium pilosum</name>
    <name type="common">Dinoflagellate</name>
    <dbReference type="NCBI Taxonomy" id="2952"/>
    <lineage>
        <taxon>Eukaryota</taxon>
        <taxon>Sar</taxon>
        <taxon>Alveolata</taxon>
        <taxon>Dinophyceae</taxon>
        <taxon>Suessiales</taxon>
        <taxon>Symbiodiniaceae</taxon>
        <taxon>Symbiodinium</taxon>
    </lineage>
</organism>
<comment type="caution">
    <text evidence="4">The sequence shown here is derived from an EMBL/GenBank/DDBJ whole genome shotgun (WGS) entry which is preliminary data.</text>
</comment>
<evidence type="ECO:0000256" key="2">
    <source>
        <dbReference type="SAM" id="MobiDB-lite"/>
    </source>
</evidence>
<dbReference type="Proteomes" id="UP000649617">
    <property type="component" value="Unassembled WGS sequence"/>
</dbReference>
<feature type="compositionally biased region" description="Basic and acidic residues" evidence="2">
    <location>
        <begin position="268"/>
        <end position="281"/>
    </location>
</feature>
<feature type="transmembrane region" description="Helical" evidence="3">
    <location>
        <begin position="31"/>
        <end position="53"/>
    </location>
</feature>
<evidence type="ECO:0000256" key="3">
    <source>
        <dbReference type="SAM" id="Phobius"/>
    </source>
</evidence>
<feature type="coiled-coil region" evidence="1">
    <location>
        <begin position="717"/>
        <end position="866"/>
    </location>
</feature>
<sequence length="894" mass="100077">MPRLTSATPTKAGDGLQGSDFSIDSSYFEDLYSPTMLANLLLITPVFYSLMMFRTSKAIFGSLSKRVTVDLIMHYDMLWRVVIDMVDQVDMFYYARLAEWVGKDALDKHRQSLVLIQTERYEFADDNLGASQAALPRQAVTFASDIRGFAASADAFSERPDTTEFYAWDLVAVCSCQAIINLIQRQNVIIARKRSAIASIFLIDVPFLTIRVWLWTLLQHTYFPGLGVKNGLCIVLSVMQYTLVALASWDPLGLLDLTNAIEVASKEVGHDSPDPAAHDEGEVMSPALEPGTPGEQVAQDGPDLQEQAKSKLMKSPAFPLHSPCAKIKSQQLWGLEPYGELVCNMTAGRESVYICALTLAFVLGWVFAQGETVIELFVRRVQELPMHAQCAHSLKELMVSAASPEGLQLVSPVARDPPPVNTFEIQACGMTSADVLTAEEIAQALSLQNVTAYRLAAKLRTDEPLLARLLRVVAASQEPMCSSTAVQTDPQGIGESIDEKLRACAVPDEQKDRRTIEERMLQFRARCEAMVRKEAEAELARVRMLEREQIALEEAAKSRAEVQEAVAKAKRELSDKEERLRQRERLANERTRAKELDLEKKAVEWRATAQQVIDEEQMRQSTRSKHLDVEDKRLQMLKEGLDRREQEVRLAEANQWLGFCSQERNSASVAELARRAEEAKIASRVAVQASDWSQRMPAREGERIQMAGAREHQEALKDRLVAETTEAERSANQARKDARAAEECLSAKARELEDAREQIQLLKVAGQQVVAFQQELESLRAEKMALQHKFNNEVQAHTNAEAEVGQLQKDRSRLSAEVEKLEEKLVAAEGAPSSLVRQLQEARSRLSTEASESEKLRQQLQVAEQRAAPQKAWVSALQSLEQEPGLRRCVFMCS</sequence>
<feature type="coiled-coil region" evidence="1">
    <location>
        <begin position="545"/>
        <end position="590"/>
    </location>
</feature>
<keyword evidence="3" id="KW-1133">Transmembrane helix</keyword>
<accession>A0A812W994</accession>
<protein>
    <submittedName>
        <fullName evidence="4">Ofd1 protein</fullName>
    </submittedName>
</protein>
<evidence type="ECO:0000313" key="4">
    <source>
        <dbReference type="EMBL" id="CAE7667900.1"/>
    </source>
</evidence>
<dbReference type="OrthoDB" id="437790at2759"/>
<keyword evidence="5" id="KW-1185">Reference proteome</keyword>
<proteinExistence type="predicted"/>
<evidence type="ECO:0000256" key="1">
    <source>
        <dbReference type="SAM" id="Coils"/>
    </source>
</evidence>
<keyword evidence="3" id="KW-0472">Membrane</keyword>
<dbReference type="EMBL" id="CAJNIZ010043749">
    <property type="protein sequence ID" value="CAE7667900.1"/>
    <property type="molecule type" value="Genomic_DNA"/>
</dbReference>
<keyword evidence="1" id="KW-0175">Coiled coil</keyword>
<feature type="region of interest" description="Disordered" evidence="2">
    <location>
        <begin position="268"/>
        <end position="300"/>
    </location>
</feature>
<keyword evidence="3" id="KW-0812">Transmembrane</keyword>